<proteinExistence type="predicted"/>
<keyword evidence="2" id="KW-1185">Reference proteome</keyword>
<dbReference type="AlphaFoldDB" id="A0A139WIJ0"/>
<evidence type="ECO:0000313" key="2">
    <source>
        <dbReference type="Proteomes" id="UP000007266"/>
    </source>
</evidence>
<name>A0A139WIJ0_TRICA</name>
<reference evidence="1 2" key="1">
    <citation type="journal article" date="2008" name="Nature">
        <title>The genome of the model beetle and pest Tribolium castaneum.</title>
        <authorList>
            <consortium name="Tribolium Genome Sequencing Consortium"/>
            <person name="Richards S."/>
            <person name="Gibbs R.A."/>
            <person name="Weinstock G.M."/>
            <person name="Brown S.J."/>
            <person name="Denell R."/>
            <person name="Beeman R.W."/>
            <person name="Gibbs R."/>
            <person name="Beeman R.W."/>
            <person name="Brown S.J."/>
            <person name="Bucher G."/>
            <person name="Friedrich M."/>
            <person name="Grimmelikhuijzen C.J."/>
            <person name="Klingler M."/>
            <person name="Lorenzen M."/>
            <person name="Richards S."/>
            <person name="Roth S."/>
            <person name="Schroder R."/>
            <person name="Tautz D."/>
            <person name="Zdobnov E.M."/>
            <person name="Muzny D."/>
            <person name="Gibbs R.A."/>
            <person name="Weinstock G.M."/>
            <person name="Attaway T."/>
            <person name="Bell S."/>
            <person name="Buhay C.J."/>
            <person name="Chandrabose M.N."/>
            <person name="Chavez D."/>
            <person name="Clerk-Blankenburg K.P."/>
            <person name="Cree A."/>
            <person name="Dao M."/>
            <person name="Davis C."/>
            <person name="Chacko J."/>
            <person name="Dinh H."/>
            <person name="Dugan-Rocha S."/>
            <person name="Fowler G."/>
            <person name="Garner T.T."/>
            <person name="Garnes J."/>
            <person name="Gnirke A."/>
            <person name="Hawes A."/>
            <person name="Hernandez J."/>
            <person name="Hines S."/>
            <person name="Holder M."/>
            <person name="Hume J."/>
            <person name="Jhangiani S.N."/>
            <person name="Joshi V."/>
            <person name="Khan Z.M."/>
            <person name="Jackson L."/>
            <person name="Kovar C."/>
            <person name="Kowis A."/>
            <person name="Lee S."/>
            <person name="Lewis L.R."/>
            <person name="Margolis J."/>
            <person name="Morgan M."/>
            <person name="Nazareth L.V."/>
            <person name="Nguyen N."/>
            <person name="Okwuonu G."/>
            <person name="Parker D."/>
            <person name="Richards S."/>
            <person name="Ruiz S.J."/>
            <person name="Santibanez J."/>
            <person name="Savard J."/>
            <person name="Scherer S.E."/>
            <person name="Schneider B."/>
            <person name="Sodergren E."/>
            <person name="Tautz D."/>
            <person name="Vattahil S."/>
            <person name="Villasana D."/>
            <person name="White C.S."/>
            <person name="Wright R."/>
            <person name="Park Y."/>
            <person name="Beeman R.W."/>
            <person name="Lord J."/>
            <person name="Oppert B."/>
            <person name="Lorenzen M."/>
            <person name="Brown S."/>
            <person name="Wang L."/>
            <person name="Savard J."/>
            <person name="Tautz D."/>
            <person name="Richards S."/>
            <person name="Weinstock G."/>
            <person name="Gibbs R.A."/>
            <person name="Liu Y."/>
            <person name="Worley K."/>
            <person name="Weinstock G."/>
            <person name="Elsik C.G."/>
            <person name="Reese J.T."/>
            <person name="Elhaik E."/>
            <person name="Landan G."/>
            <person name="Graur D."/>
            <person name="Arensburger P."/>
            <person name="Atkinson P."/>
            <person name="Beeman R.W."/>
            <person name="Beidler J."/>
            <person name="Brown S.J."/>
            <person name="Demuth J.P."/>
            <person name="Drury D.W."/>
            <person name="Du Y.Z."/>
            <person name="Fujiwara H."/>
            <person name="Lorenzen M."/>
            <person name="Maselli V."/>
            <person name="Osanai M."/>
            <person name="Park Y."/>
            <person name="Robertson H.M."/>
            <person name="Tu Z."/>
            <person name="Wang J.J."/>
            <person name="Wang S."/>
            <person name="Richards S."/>
            <person name="Song H."/>
            <person name="Zhang L."/>
            <person name="Sodergren E."/>
            <person name="Werner D."/>
            <person name="Stanke M."/>
            <person name="Morgenstern B."/>
            <person name="Solovyev V."/>
            <person name="Kosarev P."/>
            <person name="Brown G."/>
            <person name="Chen H.C."/>
            <person name="Ermolaeva O."/>
            <person name="Hlavina W."/>
            <person name="Kapustin Y."/>
            <person name="Kiryutin B."/>
            <person name="Kitts P."/>
            <person name="Maglott D."/>
            <person name="Pruitt K."/>
            <person name="Sapojnikov V."/>
            <person name="Souvorov A."/>
            <person name="Mackey A.J."/>
            <person name="Waterhouse R.M."/>
            <person name="Wyder S."/>
            <person name="Zdobnov E.M."/>
            <person name="Zdobnov E.M."/>
            <person name="Wyder S."/>
            <person name="Kriventseva E.V."/>
            <person name="Kadowaki T."/>
            <person name="Bork P."/>
            <person name="Aranda M."/>
            <person name="Bao R."/>
            <person name="Beermann A."/>
            <person name="Berns N."/>
            <person name="Bolognesi R."/>
            <person name="Bonneton F."/>
            <person name="Bopp D."/>
            <person name="Brown S.J."/>
            <person name="Bucher G."/>
            <person name="Butts T."/>
            <person name="Chaumot A."/>
            <person name="Denell R.E."/>
            <person name="Ferrier D.E."/>
            <person name="Friedrich M."/>
            <person name="Gordon C.M."/>
            <person name="Jindra M."/>
            <person name="Klingler M."/>
            <person name="Lan Q."/>
            <person name="Lattorff H.M."/>
            <person name="Laudet V."/>
            <person name="von Levetsow C."/>
            <person name="Liu Z."/>
            <person name="Lutz R."/>
            <person name="Lynch J.A."/>
            <person name="da Fonseca R.N."/>
            <person name="Posnien N."/>
            <person name="Reuter R."/>
            <person name="Roth S."/>
            <person name="Savard J."/>
            <person name="Schinko J.B."/>
            <person name="Schmitt C."/>
            <person name="Schoppmeier M."/>
            <person name="Schroder R."/>
            <person name="Shippy T.D."/>
            <person name="Simonnet F."/>
            <person name="Marques-Souza H."/>
            <person name="Tautz D."/>
            <person name="Tomoyasu Y."/>
            <person name="Trauner J."/>
            <person name="Van der Zee M."/>
            <person name="Vervoort M."/>
            <person name="Wittkopp N."/>
            <person name="Wimmer E.A."/>
            <person name="Yang X."/>
            <person name="Jones A.K."/>
            <person name="Sattelle D.B."/>
            <person name="Ebert P.R."/>
            <person name="Nelson D."/>
            <person name="Scott J.G."/>
            <person name="Beeman R.W."/>
            <person name="Muthukrishnan S."/>
            <person name="Kramer K.J."/>
            <person name="Arakane Y."/>
            <person name="Beeman R.W."/>
            <person name="Zhu Q."/>
            <person name="Hogenkamp D."/>
            <person name="Dixit R."/>
            <person name="Oppert B."/>
            <person name="Jiang H."/>
            <person name="Zou Z."/>
            <person name="Marshall J."/>
            <person name="Elpidina E."/>
            <person name="Vinokurov K."/>
            <person name="Oppert C."/>
            <person name="Zou Z."/>
            <person name="Evans J."/>
            <person name="Lu Z."/>
            <person name="Zhao P."/>
            <person name="Sumathipala N."/>
            <person name="Altincicek B."/>
            <person name="Vilcinskas A."/>
            <person name="Williams M."/>
            <person name="Hultmark D."/>
            <person name="Hetru C."/>
            <person name="Jiang H."/>
            <person name="Grimmelikhuijzen C.J."/>
            <person name="Hauser F."/>
            <person name="Cazzamali G."/>
            <person name="Williamson M."/>
            <person name="Park Y."/>
            <person name="Li B."/>
            <person name="Tanaka Y."/>
            <person name="Predel R."/>
            <person name="Neupert S."/>
            <person name="Schachtner J."/>
            <person name="Verleyen P."/>
            <person name="Raible F."/>
            <person name="Bork P."/>
            <person name="Friedrich M."/>
            <person name="Walden K.K."/>
            <person name="Robertson H.M."/>
            <person name="Angeli S."/>
            <person name="Foret S."/>
            <person name="Bucher G."/>
            <person name="Schuetz S."/>
            <person name="Maleszka R."/>
            <person name="Wimmer E.A."/>
            <person name="Beeman R.W."/>
            <person name="Lorenzen M."/>
            <person name="Tomoyasu Y."/>
            <person name="Miller S.C."/>
            <person name="Grossmann D."/>
            <person name="Bucher G."/>
        </authorList>
    </citation>
    <scope>NUCLEOTIDE SEQUENCE [LARGE SCALE GENOMIC DNA]</scope>
    <source>
        <strain evidence="1 2">Georgia GA2</strain>
    </source>
</reference>
<evidence type="ECO:0000313" key="1">
    <source>
        <dbReference type="EMBL" id="KYB27773.1"/>
    </source>
</evidence>
<dbReference type="EMBL" id="KQ971338">
    <property type="protein sequence ID" value="KYB27773.1"/>
    <property type="molecule type" value="Genomic_DNA"/>
</dbReference>
<reference evidence="1 2" key="2">
    <citation type="journal article" date="2010" name="Nucleic Acids Res.">
        <title>BeetleBase in 2010: revisions to provide comprehensive genomic information for Tribolium castaneum.</title>
        <authorList>
            <person name="Kim H.S."/>
            <person name="Murphy T."/>
            <person name="Xia J."/>
            <person name="Caragea D."/>
            <person name="Park Y."/>
            <person name="Beeman R.W."/>
            <person name="Lorenzen M.D."/>
            <person name="Butcher S."/>
            <person name="Manak J.R."/>
            <person name="Brown S.J."/>
        </authorList>
    </citation>
    <scope>GENOME REANNOTATION</scope>
    <source>
        <strain evidence="1 2">Georgia GA2</strain>
    </source>
</reference>
<dbReference type="InParanoid" id="A0A139WIJ0"/>
<protein>
    <submittedName>
        <fullName evidence="1">Uncharacterized protein</fullName>
    </submittedName>
</protein>
<accession>A0A139WIJ0</accession>
<sequence length="41" mass="4876">MKRDDEDETRCLTRTFSKIIYNFQKVVTSPVICILNRDVNL</sequence>
<organism evidence="1 2">
    <name type="scientific">Tribolium castaneum</name>
    <name type="common">Red flour beetle</name>
    <dbReference type="NCBI Taxonomy" id="7070"/>
    <lineage>
        <taxon>Eukaryota</taxon>
        <taxon>Metazoa</taxon>
        <taxon>Ecdysozoa</taxon>
        <taxon>Arthropoda</taxon>
        <taxon>Hexapoda</taxon>
        <taxon>Insecta</taxon>
        <taxon>Pterygota</taxon>
        <taxon>Neoptera</taxon>
        <taxon>Endopterygota</taxon>
        <taxon>Coleoptera</taxon>
        <taxon>Polyphaga</taxon>
        <taxon>Cucujiformia</taxon>
        <taxon>Tenebrionidae</taxon>
        <taxon>Tenebrionidae incertae sedis</taxon>
        <taxon>Tribolium</taxon>
    </lineage>
</organism>
<gene>
    <name evidence="1" type="primary">AUGUSTUS-3.0.2_32718</name>
    <name evidence="1" type="ORF">TcasGA2_TC032718</name>
</gene>
<dbReference type="Proteomes" id="UP000007266">
    <property type="component" value="Linkage group 4"/>
</dbReference>